<evidence type="ECO:0000256" key="11">
    <source>
        <dbReference type="RuleBase" id="RU004005"/>
    </source>
</evidence>
<comment type="caution">
    <text evidence="14">The sequence shown here is derived from an EMBL/GenBank/DDBJ whole genome shotgun (WGS) entry which is preliminary data.</text>
</comment>
<reference evidence="14 15" key="1">
    <citation type="submission" date="2017-09" db="EMBL/GenBank/DDBJ databases">
        <title>Depth-based differentiation of microbial function through sediment-hosted aquifers and enrichment of novel symbionts in the deep terrestrial subsurface.</title>
        <authorList>
            <person name="Probst A.J."/>
            <person name="Ladd B."/>
            <person name="Jarett J.K."/>
            <person name="Geller-Mcgrath D.E."/>
            <person name="Sieber C.M."/>
            <person name="Emerson J.B."/>
            <person name="Anantharaman K."/>
            <person name="Thomas B.C."/>
            <person name="Malmstrom R."/>
            <person name="Stieglmeier M."/>
            <person name="Klingl A."/>
            <person name="Woyke T."/>
            <person name="Ryan C.M."/>
            <person name="Banfield J.F."/>
        </authorList>
    </citation>
    <scope>NUCLEOTIDE SEQUENCE [LARGE SCALE GENOMIC DNA]</scope>
    <source>
        <strain evidence="14">CG08_land_8_20_14_0_20_45_16</strain>
    </source>
</reference>
<protein>
    <recommendedName>
        <fullName evidence="9 10">Large ribosomal subunit protein uL22</fullName>
    </recommendedName>
</protein>
<dbReference type="InterPro" id="IPR036394">
    <property type="entry name" value="Ribosomal_uL22_sf"/>
</dbReference>
<evidence type="ECO:0000256" key="9">
    <source>
        <dbReference type="ARBA" id="ARBA00035207"/>
    </source>
</evidence>
<dbReference type="InterPro" id="IPR005727">
    <property type="entry name" value="Ribosomal_uL22_bac/chlpt-type"/>
</dbReference>
<dbReference type="Proteomes" id="UP000231343">
    <property type="component" value="Unassembled WGS sequence"/>
</dbReference>
<keyword evidence="6 10" id="KW-0689">Ribosomal protein</keyword>
<dbReference type="InterPro" id="IPR047867">
    <property type="entry name" value="Ribosomal_uL22_bac/org-type"/>
</dbReference>
<evidence type="ECO:0000256" key="12">
    <source>
        <dbReference type="RuleBase" id="RU004006"/>
    </source>
</evidence>
<dbReference type="GO" id="GO:0019843">
    <property type="term" value="F:rRNA binding"/>
    <property type="evidence" value="ECO:0007669"/>
    <property type="project" value="UniProtKB-UniRule"/>
</dbReference>
<evidence type="ECO:0000256" key="10">
    <source>
        <dbReference type="HAMAP-Rule" id="MF_01331"/>
    </source>
</evidence>
<evidence type="ECO:0000256" key="4">
    <source>
        <dbReference type="ARBA" id="ARBA00022730"/>
    </source>
</evidence>
<dbReference type="Pfam" id="PF00237">
    <property type="entry name" value="Ribosomal_L22"/>
    <property type="match status" value="1"/>
</dbReference>
<dbReference type="PANTHER" id="PTHR13501:SF8">
    <property type="entry name" value="LARGE RIBOSOMAL SUBUNIT PROTEIN UL22M"/>
    <property type="match status" value="1"/>
</dbReference>
<evidence type="ECO:0000256" key="7">
    <source>
        <dbReference type="ARBA" id="ARBA00023274"/>
    </source>
</evidence>
<dbReference type="CDD" id="cd00336">
    <property type="entry name" value="Ribosomal_L22"/>
    <property type="match status" value="1"/>
</dbReference>
<dbReference type="NCBIfam" id="TIGR01044">
    <property type="entry name" value="rplV_bact"/>
    <property type="match status" value="1"/>
</dbReference>
<comment type="function">
    <text evidence="1 10">The globular domain of the protein is located near the polypeptide exit tunnel on the outside of the subunit, while an extended beta-hairpin is found that lines the wall of the exit tunnel in the center of the 70S ribosome.</text>
</comment>
<comment type="similarity">
    <text evidence="2 10 11">Belongs to the universal ribosomal protein uL22 family.</text>
</comment>
<dbReference type="InterPro" id="IPR001063">
    <property type="entry name" value="Ribosomal_uL22"/>
</dbReference>
<dbReference type="EMBL" id="PEYM01000077">
    <property type="protein sequence ID" value="PIS29608.1"/>
    <property type="molecule type" value="Genomic_DNA"/>
</dbReference>
<keyword evidence="4 10" id="KW-0699">rRNA-binding</keyword>
<evidence type="ECO:0000256" key="6">
    <source>
        <dbReference type="ARBA" id="ARBA00022980"/>
    </source>
</evidence>
<dbReference type="GO" id="GO:0006412">
    <property type="term" value="P:translation"/>
    <property type="evidence" value="ECO:0007669"/>
    <property type="project" value="UniProtKB-UniRule"/>
</dbReference>
<keyword evidence="5 10" id="KW-0694">RNA-binding</keyword>
<dbReference type="Gene3D" id="3.90.470.10">
    <property type="entry name" value="Ribosomal protein L22/L17"/>
    <property type="match status" value="1"/>
</dbReference>
<dbReference type="SUPFAM" id="SSF54843">
    <property type="entry name" value="Ribosomal protein L22"/>
    <property type="match status" value="1"/>
</dbReference>
<keyword evidence="7 10" id="KW-0687">Ribonucleoprotein</keyword>
<evidence type="ECO:0000313" key="14">
    <source>
        <dbReference type="EMBL" id="PIS29608.1"/>
    </source>
</evidence>
<organism evidence="14 15">
    <name type="scientific">Candidatus Saganbacteria bacterium CG08_land_8_20_14_0_20_45_16</name>
    <dbReference type="NCBI Taxonomy" id="2014293"/>
    <lineage>
        <taxon>Bacteria</taxon>
        <taxon>Bacillati</taxon>
        <taxon>Saganbacteria</taxon>
    </lineage>
</organism>
<evidence type="ECO:0000256" key="5">
    <source>
        <dbReference type="ARBA" id="ARBA00022884"/>
    </source>
</evidence>
<comment type="function">
    <text evidence="10 13">This protein binds specifically to 23S rRNA; its binding is stimulated by other ribosomal proteins, e.g., L4, L17, and L20. It is important during the early stages of 50S assembly. It makes multiple contacts with different domains of the 23S rRNA in the assembled 50S subunit and ribosome.</text>
</comment>
<evidence type="ECO:0000256" key="1">
    <source>
        <dbReference type="ARBA" id="ARBA00003478"/>
    </source>
</evidence>
<accession>A0A2H0XZK0</accession>
<gene>
    <name evidence="10" type="primary">rplV</name>
    <name evidence="14" type="ORF">COT42_04760</name>
</gene>
<evidence type="ECO:0000256" key="3">
    <source>
        <dbReference type="ARBA" id="ARBA00011838"/>
    </source>
</evidence>
<dbReference type="GO" id="GO:0022625">
    <property type="term" value="C:cytosolic large ribosomal subunit"/>
    <property type="evidence" value="ECO:0007669"/>
    <property type="project" value="TreeGrafter"/>
</dbReference>
<dbReference type="HAMAP" id="MF_01331_B">
    <property type="entry name" value="Ribosomal_uL22_B"/>
    <property type="match status" value="1"/>
</dbReference>
<dbReference type="PANTHER" id="PTHR13501">
    <property type="entry name" value="CHLOROPLAST 50S RIBOSOMAL PROTEIN L22-RELATED"/>
    <property type="match status" value="1"/>
</dbReference>
<evidence type="ECO:0000256" key="2">
    <source>
        <dbReference type="ARBA" id="ARBA00009451"/>
    </source>
</evidence>
<comment type="subunit">
    <text evidence="3 10 12">Part of the 50S ribosomal subunit.</text>
</comment>
<comment type="function">
    <text evidence="8">This protein binds specifically to 23S rRNA; its binding is stimulated by other ribosomal proteins, e.g. L4, L17, and L20. It is important during the early stages of 50S assembly. It makes multiple contacts with different domains of the 23S rRNA in the assembled 50S subunit and ribosome.</text>
</comment>
<sequence>MTRVKAKSKWVRIAPRKVSRIMDLVRGKPVAQAIDMLGLMPHKGAKILKEVIKSAMANAVNNYKLQQAELKVLEVYVNKGVDLKRWRAKARGRVGSILKRTSHLTVFVGVPEVPAQMETEKIKEEN</sequence>
<dbReference type="GO" id="GO:0003735">
    <property type="term" value="F:structural constituent of ribosome"/>
    <property type="evidence" value="ECO:0007669"/>
    <property type="project" value="InterPro"/>
</dbReference>
<evidence type="ECO:0000256" key="13">
    <source>
        <dbReference type="RuleBase" id="RU004008"/>
    </source>
</evidence>
<name>A0A2H0XZK0_UNCSA</name>
<evidence type="ECO:0000256" key="8">
    <source>
        <dbReference type="ARBA" id="ARBA00025084"/>
    </source>
</evidence>
<dbReference type="AlphaFoldDB" id="A0A2H0XZK0"/>
<evidence type="ECO:0000313" key="15">
    <source>
        <dbReference type="Proteomes" id="UP000231343"/>
    </source>
</evidence>
<proteinExistence type="inferred from homology"/>